<dbReference type="OrthoDB" id="2576082at2759"/>
<dbReference type="Proteomes" id="UP000230002">
    <property type="component" value="Unassembled WGS sequence"/>
</dbReference>
<keyword evidence="4" id="KW-1185">Reference proteome</keyword>
<feature type="compositionally biased region" description="Low complexity" evidence="1">
    <location>
        <begin position="294"/>
        <end position="310"/>
    </location>
</feature>
<evidence type="ECO:0000256" key="1">
    <source>
        <dbReference type="SAM" id="MobiDB-lite"/>
    </source>
</evidence>
<feature type="transmembrane region" description="Helical" evidence="2">
    <location>
        <begin position="336"/>
        <end position="359"/>
    </location>
</feature>
<reference evidence="3 4" key="1">
    <citation type="journal article" date="2015" name="Sci. Rep.">
        <title>Chromosome-level genome map provides insights into diverse defense mechanisms in the medicinal fungus Ganoderma sinense.</title>
        <authorList>
            <person name="Zhu Y."/>
            <person name="Xu J."/>
            <person name="Sun C."/>
            <person name="Zhou S."/>
            <person name="Xu H."/>
            <person name="Nelson D.R."/>
            <person name="Qian J."/>
            <person name="Song J."/>
            <person name="Luo H."/>
            <person name="Xiang L."/>
            <person name="Li Y."/>
            <person name="Xu Z."/>
            <person name="Ji A."/>
            <person name="Wang L."/>
            <person name="Lu S."/>
            <person name="Hayward A."/>
            <person name="Sun W."/>
            <person name="Li X."/>
            <person name="Schwartz D.C."/>
            <person name="Wang Y."/>
            <person name="Chen S."/>
        </authorList>
    </citation>
    <scope>NUCLEOTIDE SEQUENCE [LARGE SCALE GENOMIC DNA]</scope>
    <source>
        <strain evidence="3 4">ZZ0214-1</strain>
    </source>
</reference>
<feature type="compositionally biased region" description="Polar residues" evidence="1">
    <location>
        <begin position="260"/>
        <end position="288"/>
    </location>
</feature>
<proteinExistence type="predicted"/>
<organism evidence="3 4">
    <name type="scientific">Ganoderma sinense ZZ0214-1</name>
    <dbReference type="NCBI Taxonomy" id="1077348"/>
    <lineage>
        <taxon>Eukaryota</taxon>
        <taxon>Fungi</taxon>
        <taxon>Dikarya</taxon>
        <taxon>Basidiomycota</taxon>
        <taxon>Agaricomycotina</taxon>
        <taxon>Agaricomycetes</taxon>
        <taxon>Polyporales</taxon>
        <taxon>Polyporaceae</taxon>
        <taxon>Ganoderma</taxon>
    </lineage>
</organism>
<comment type="caution">
    <text evidence="3">The sequence shown here is derived from an EMBL/GenBank/DDBJ whole genome shotgun (WGS) entry which is preliminary data.</text>
</comment>
<feature type="compositionally biased region" description="Polar residues" evidence="1">
    <location>
        <begin position="203"/>
        <end position="215"/>
    </location>
</feature>
<dbReference type="EMBL" id="AYKW01000019">
    <property type="protein sequence ID" value="PIL29722.1"/>
    <property type="molecule type" value="Genomic_DNA"/>
</dbReference>
<dbReference type="STRING" id="1077348.A0A2G8S7G3"/>
<keyword evidence="2" id="KW-0812">Transmembrane</keyword>
<dbReference type="AlphaFoldDB" id="A0A2G8S7G3"/>
<name>A0A2G8S7G3_9APHY</name>
<feature type="compositionally biased region" description="Low complexity" evidence="1">
    <location>
        <begin position="227"/>
        <end position="258"/>
    </location>
</feature>
<accession>A0A2G8S7G3</accession>
<keyword evidence="2" id="KW-0472">Membrane</keyword>
<feature type="region of interest" description="Disordered" evidence="1">
    <location>
        <begin position="203"/>
        <end position="328"/>
    </location>
</feature>
<evidence type="ECO:0000313" key="3">
    <source>
        <dbReference type="EMBL" id="PIL29722.1"/>
    </source>
</evidence>
<evidence type="ECO:0000256" key="2">
    <source>
        <dbReference type="SAM" id="Phobius"/>
    </source>
</evidence>
<dbReference type="Gene3D" id="2.60.120.260">
    <property type="entry name" value="Galactose-binding domain-like"/>
    <property type="match status" value="1"/>
</dbReference>
<keyword evidence="2" id="KW-1133">Transmembrane helix</keyword>
<protein>
    <submittedName>
        <fullName evidence="3">Uncharacterized protein</fullName>
    </submittedName>
</protein>
<gene>
    <name evidence="3" type="ORF">GSI_08160</name>
</gene>
<sequence>MAASNVTNSPVYTRLVDDSSPLLLFDPPSAWNHTAKDGPDLHVNSTYSSSDISGATCQFSFNGTGFSVLGTRKPNYGQYLILLDGEVQQFSNATAQQTEFGQVLGTASGLKDGLHSVVFMVAGGGPVDIDAIVYERLDWGQRHSDSLRPILVKLSDGLLHIFFELSDGLHHILFELSDGLVTILFRFDSPDDLFPILAYSQTASSPAPSIGNRISANPHAQGPNEPAPSQDASVSSASSSQSATPSTSSTVSSATASVNGRLSSESSAQPSDQNTAIASQGAQPTAQPDGQPDAQPGSTQSSTSSAPGPSISQAEEASSPQISGMSASQKSLPTGAIVGISIAVAAALLLIIALLFCLMRRRRRAATARRRMTAGLPSPTLPLQDPSRHASYFFGGHGSNANSGPAGGNGMRELYLAQGPQNPMHVRGRSIPFKTEPEPLRPMTPAVVGDSVHSNADTATLASEDGYITDASSIRTVPTRPPRPPNVRLSLSMV</sequence>
<evidence type="ECO:0000313" key="4">
    <source>
        <dbReference type="Proteomes" id="UP000230002"/>
    </source>
</evidence>
<feature type="compositionally biased region" description="Polar residues" evidence="1">
    <location>
        <begin position="311"/>
        <end position="328"/>
    </location>
</feature>